<dbReference type="Pfam" id="PF11290">
    <property type="entry name" value="DUF3090"/>
    <property type="match status" value="1"/>
</dbReference>
<dbReference type="EMBL" id="RKHG01000001">
    <property type="protein sequence ID" value="ROR55825.1"/>
    <property type="molecule type" value="Genomic_DNA"/>
</dbReference>
<comment type="caution">
    <text evidence="1">The sequence shown here is derived from an EMBL/GenBank/DDBJ whole genome shotgun (WGS) entry which is preliminary data.</text>
</comment>
<evidence type="ECO:0000313" key="2">
    <source>
        <dbReference type="Proteomes" id="UP000275749"/>
    </source>
</evidence>
<protein>
    <submittedName>
        <fullName evidence="1">Putative repeat protein (TIGR03847 family)</fullName>
    </submittedName>
</protein>
<accession>A0A3N1ZYA1</accession>
<gene>
    <name evidence="1" type="ORF">EDD41_3110</name>
</gene>
<reference evidence="1 2" key="1">
    <citation type="submission" date="2018-11" db="EMBL/GenBank/DDBJ databases">
        <title>Sequencing the genomes of 1000 actinobacteria strains.</title>
        <authorList>
            <person name="Klenk H.-P."/>
        </authorList>
    </citation>
    <scope>NUCLEOTIDE SEQUENCE [LARGE SCALE GENOMIC DNA]</scope>
    <source>
        <strain evidence="1 2">DSM 10546</strain>
    </source>
</reference>
<dbReference type="InterPro" id="IPR021441">
    <property type="entry name" value="DUF3090"/>
</dbReference>
<sequence length="197" mass="21802">MPRITHRFEFPDRFVAGTVGEPGQRTFFVQARQQNQLVSVVCEKQQVEVLADHLERILDELAKLAAGSTAIPASRVVARDLDPLDAPLEEDFRAGTMTIAWDGQLDAVQVELFSVVDAEDLDTPRDPVDFLEELDEVSHAAECLSVTLSPEQAREFTARARALVHAGRPACPFCAQPINPEGHICPRANGYRRPLFA</sequence>
<organism evidence="1 2">
    <name type="scientific">Luteococcus japonicus</name>
    <dbReference type="NCBI Taxonomy" id="33984"/>
    <lineage>
        <taxon>Bacteria</taxon>
        <taxon>Bacillati</taxon>
        <taxon>Actinomycetota</taxon>
        <taxon>Actinomycetes</taxon>
        <taxon>Propionibacteriales</taxon>
        <taxon>Propionibacteriaceae</taxon>
        <taxon>Luteococcus</taxon>
    </lineage>
</organism>
<dbReference type="AlphaFoldDB" id="A0A3N1ZYA1"/>
<proteinExistence type="predicted"/>
<dbReference type="RefSeq" id="WP_123577170.1">
    <property type="nucleotide sequence ID" value="NZ_RKHG01000001.1"/>
</dbReference>
<name>A0A3N1ZYA1_9ACTN</name>
<dbReference type="NCBIfam" id="TIGR03847">
    <property type="entry name" value="conserved hypothetical protein"/>
    <property type="match status" value="1"/>
</dbReference>
<evidence type="ECO:0000313" key="1">
    <source>
        <dbReference type="EMBL" id="ROR55825.1"/>
    </source>
</evidence>
<dbReference type="Proteomes" id="UP000275749">
    <property type="component" value="Unassembled WGS sequence"/>
</dbReference>